<name>A0A9J6EMU8_RHIMP</name>
<dbReference type="Proteomes" id="UP000821866">
    <property type="component" value="Chromosome 11"/>
</dbReference>
<dbReference type="EMBL" id="JABSTU010000003">
    <property type="protein sequence ID" value="KAH8035336.1"/>
    <property type="molecule type" value="Genomic_DNA"/>
</dbReference>
<reference evidence="2" key="2">
    <citation type="submission" date="2021-09" db="EMBL/GenBank/DDBJ databases">
        <authorList>
            <person name="Jia N."/>
            <person name="Wang J."/>
            <person name="Shi W."/>
            <person name="Du L."/>
            <person name="Sun Y."/>
            <person name="Zhan W."/>
            <person name="Jiang J."/>
            <person name="Wang Q."/>
            <person name="Zhang B."/>
            <person name="Ji P."/>
            <person name="Sakyi L.B."/>
            <person name="Cui X."/>
            <person name="Yuan T."/>
            <person name="Jiang B."/>
            <person name="Yang W."/>
            <person name="Lam T.T.-Y."/>
            <person name="Chang Q."/>
            <person name="Ding S."/>
            <person name="Wang X."/>
            <person name="Zhu J."/>
            <person name="Ruan X."/>
            <person name="Zhao L."/>
            <person name="Wei J."/>
            <person name="Que T."/>
            <person name="Du C."/>
            <person name="Cheng J."/>
            <person name="Dai P."/>
            <person name="Han X."/>
            <person name="Huang E."/>
            <person name="Gao Y."/>
            <person name="Liu J."/>
            <person name="Shao H."/>
            <person name="Ye R."/>
            <person name="Li L."/>
            <person name="Wei W."/>
            <person name="Wang X."/>
            <person name="Wang C."/>
            <person name="Huo Q."/>
            <person name="Li W."/>
            <person name="Guo W."/>
            <person name="Chen H."/>
            <person name="Chen S."/>
            <person name="Zhou L."/>
            <person name="Zhou L."/>
            <person name="Ni X."/>
            <person name="Tian J."/>
            <person name="Zhou Y."/>
            <person name="Sheng Y."/>
            <person name="Liu T."/>
            <person name="Pan Y."/>
            <person name="Xia L."/>
            <person name="Li J."/>
            <person name="Zhao F."/>
            <person name="Cao W."/>
        </authorList>
    </citation>
    <scope>NUCLEOTIDE SEQUENCE</scope>
    <source>
        <strain evidence="2">Rmic-2018</strain>
        <tissue evidence="2">Larvae</tissue>
    </source>
</reference>
<evidence type="ECO:0008006" key="4">
    <source>
        <dbReference type="Google" id="ProtNLM"/>
    </source>
</evidence>
<proteinExistence type="predicted"/>
<protein>
    <recommendedName>
        <fullName evidence="4">THAP-type domain-containing protein</fullName>
    </recommendedName>
</protein>
<keyword evidence="3" id="KW-1185">Reference proteome</keyword>
<gene>
    <name evidence="2" type="ORF">HPB51_004577</name>
</gene>
<evidence type="ECO:0000313" key="3">
    <source>
        <dbReference type="Proteomes" id="UP000821866"/>
    </source>
</evidence>
<organism evidence="2 3">
    <name type="scientific">Rhipicephalus microplus</name>
    <name type="common">Cattle tick</name>
    <name type="synonym">Boophilus microplus</name>
    <dbReference type="NCBI Taxonomy" id="6941"/>
    <lineage>
        <taxon>Eukaryota</taxon>
        <taxon>Metazoa</taxon>
        <taxon>Ecdysozoa</taxon>
        <taxon>Arthropoda</taxon>
        <taxon>Chelicerata</taxon>
        <taxon>Arachnida</taxon>
        <taxon>Acari</taxon>
        <taxon>Parasitiformes</taxon>
        <taxon>Ixodida</taxon>
        <taxon>Ixodoidea</taxon>
        <taxon>Ixodidae</taxon>
        <taxon>Rhipicephalinae</taxon>
        <taxon>Rhipicephalus</taxon>
        <taxon>Boophilus</taxon>
    </lineage>
</organism>
<feature type="region of interest" description="Disordered" evidence="1">
    <location>
        <begin position="1"/>
        <end position="46"/>
    </location>
</feature>
<evidence type="ECO:0000256" key="1">
    <source>
        <dbReference type="SAM" id="MobiDB-lite"/>
    </source>
</evidence>
<reference evidence="2" key="1">
    <citation type="journal article" date="2020" name="Cell">
        <title>Large-Scale Comparative Analyses of Tick Genomes Elucidate Their Genetic Diversity and Vector Capacities.</title>
        <authorList>
            <consortium name="Tick Genome and Microbiome Consortium (TIGMIC)"/>
            <person name="Jia N."/>
            <person name="Wang J."/>
            <person name="Shi W."/>
            <person name="Du L."/>
            <person name="Sun Y."/>
            <person name="Zhan W."/>
            <person name="Jiang J.F."/>
            <person name="Wang Q."/>
            <person name="Zhang B."/>
            <person name="Ji P."/>
            <person name="Bell-Sakyi L."/>
            <person name="Cui X.M."/>
            <person name="Yuan T.T."/>
            <person name="Jiang B.G."/>
            <person name="Yang W.F."/>
            <person name="Lam T.T."/>
            <person name="Chang Q.C."/>
            <person name="Ding S.J."/>
            <person name="Wang X.J."/>
            <person name="Zhu J.G."/>
            <person name="Ruan X.D."/>
            <person name="Zhao L."/>
            <person name="Wei J.T."/>
            <person name="Ye R.Z."/>
            <person name="Que T.C."/>
            <person name="Du C.H."/>
            <person name="Zhou Y.H."/>
            <person name="Cheng J.X."/>
            <person name="Dai P.F."/>
            <person name="Guo W.B."/>
            <person name="Han X.H."/>
            <person name="Huang E.J."/>
            <person name="Li L.F."/>
            <person name="Wei W."/>
            <person name="Gao Y.C."/>
            <person name="Liu J.Z."/>
            <person name="Shao H.Z."/>
            <person name="Wang X."/>
            <person name="Wang C.C."/>
            <person name="Yang T.C."/>
            <person name="Huo Q.B."/>
            <person name="Li W."/>
            <person name="Chen H.Y."/>
            <person name="Chen S.E."/>
            <person name="Zhou L.G."/>
            <person name="Ni X.B."/>
            <person name="Tian J.H."/>
            <person name="Sheng Y."/>
            <person name="Liu T."/>
            <person name="Pan Y.S."/>
            <person name="Xia L.Y."/>
            <person name="Li J."/>
            <person name="Zhao F."/>
            <person name="Cao W.C."/>
        </authorList>
    </citation>
    <scope>NUCLEOTIDE SEQUENCE</scope>
    <source>
        <strain evidence="2">Rmic-2018</strain>
    </source>
</reference>
<dbReference type="SUPFAM" id="SSF57716">
    <property type="entry name" value="Glucocorticoid receptor-like (DNA-binding domain)"/>
    <property type="match status" value="1"/>
</dbReference>
<feature type="compositionally biased region" description="Basic and acidic residues" evidence="1">
    <location>
        <begin position="1"/>
        <end position="22"/>
    </location>
</feature>
<comment type="caution">
    <text evidence="2">The sequence shown here is derived from an EMBL/GenBank/DDBJ whole genome shotgun (WGS) entry which is preliminary data.</text>
</comment>
<accession>A0A9J6EMU8</accession>
<sequence>MNLRQIENRHSIPEATTSEKTHSRGGISSRQDGSSRHNRRMGNGNEEEKNRYALLCTRMQEPGILVFEKQTGACCLFLGCLRTMNGGSKWDRNLRRKDKALTETSAVCERHFEERFILRNYVHVVNGQEVRIPRDVGADGDDSLDGMVPRHDFHMIVNTVSLRPLQKALELDGSNVTLQAMSGITRSHTNLNNFEKMRVLFAFQVFGDKVLNGLRLYETELERNCGGIQPVLIFFGMIRDVIEIMTSRFPRQALRPDSALEDKLLSFLTYLTE</sequence>
<evidence type="ECO:0000313" key="2">
    <source>
        <dbReference type="EMBL" id="KAH8035336.1"/>
    </source>
</evidence>
<dbReference type="AlphaFoldDB" id="A0A9J6EMU8"/>